<comment type="caution">
    <text evidence="2">The sequence shown here is derived from an EMBL/GenBank/DDBJ whole genome shotgun (WGS) entry which is preliminary data.</text>
</comment>
<name>A0A2T0X0L3_9RHOB</name>
<proteinExistence type="predicted"/>
<keyword evidence="1" id="KW-1133">Transmembrane helix</keyword>
<dbReference type="AlphaFoldDB" id="A0A2T0X0L3"/>
<keyword evidence="1" id="KW-0812">Transmembrane</keyword>
<keyword evidence="3" id="KW-1185">Reference proteome</keyword>
<dbReference type="Proteomes" id="UP000238392">
    <property type="component" value="Unassembled WGS sequence"/>
</dbReference>
<evidence type="ECO:0000313" key="3">
    <source>
        <dbReference type="Proteomes" id="UP000238392"/>
    </source>
</evidence>
<evidence type="ECO:0000313" key="2">
    <source>
        <dbReference type="EMBL" id="PRY92486.1"/>
    </source>
</evidence>
<dbReference type="OrthoDB" id="7874312at2"/>
<dbReference type="EMBL" id="PVTQ01000002">
    <property type="protein sequence ID" value="PRY92486.1"/>
    <property type="molecule type" value="Genomic_DNA"/>
</dbReference>
<sequence>MNSQDFAKIEEELTKLMTRHLGVRQAAFATQISKAKRHMPRWAHSAAKRINTAFTLAPHPNLSKHIQPEQLDKDIKSFKAWLQTKDHAEARKTKLINLAGVIVFNLLIVITAFIAILRWRGLI</sequence>
<accession>A0A2T0X0L3</accession>
<keyword evidence="1" id="KW-0472">Membrane</keyword>
<reference evidence="2 3" key="1">
    <citation type="submission" date="2018-03" db="EMBL/GenBank/DDBJ databases">
        <title>Genomic Encyclopedia of Archaeal and Bacterial Type Strains, Phase II (KMG-II): from individual species to whole genera.</title>
        <authorList>
            <person name="Goeker M."/>
        </authorList>
    </citation>
    <scope>NUCLEOTIDE SEQUENCE [LARGE SCALE GENOMIC DNA]</scope>
    <source>
        <strain evidence="2 3">DSM 100212</strain>
    </source>
</reference>
<gene>
    <name evidence="2" type="ORF">CLV74_102401</name>
</gene>
<protein>
    <submittedName>
        <fullName evidence="2">Uncharacterized protein</fullName>
    </submittedName>
</protein>
<dbReference type="RefSeq" id="WP_106262999.1">
    <property type="nucleotide sequence ID" value="NZ_PVTQ01000002.1"/>
</dbReference>
<organism evidence="2 3">
    <name type="scientific">Donghicola tyrosinivorans</name>
    <dbReference type="NCBI Taxonomy" id="1652492"/>
    <lineage>
        <taxon>Bacteria</taxon>
        <taxon>Pseudomonadati</taxon>
        <taxon>Pseudomonadota</taxon>
        <taxon>Alphaproteobacteria</taxon>
        <taxon>Rhodobacterales</taxon>
        <taxon>Roseobacteraceae</taxon>
        <taxon>Donghicola</taxon>
    </lineage>
</organism>
<feature type="transmembrane region" description="Helical" evidence="1">
    <location>
        <begin position="95"/>
        <end position="117"/>
    </location>
</feature>
<evidence type="ECO:0000256" key="1">
    <source>
        <dbReference type="SAM" id="Phobius"/>
    </source>
</evidence>